<name>A0A5M3N658_CONPW</name>
<dbReference type="Proteomes" id="UP000053558">
    <property type="component" value="Unassembled WGS sequence"/>
</dbReference>
<sequence length="69" mass="7800">MGNFHSRRCNDEAGYRGKRWFGSKPAIQLPPDEPFAPLIEDVAPWVNGHKVFVMDEDGEGAFVERHSLS</sequence>
<comment type="caution">
    <text evidence="1">The sequence shown here is derived from an EMBL/GenBank/DDBJ whole genome shotgun (WGS) entry which is preliminary data.</text>
</comment>
<dbReference type="AlphaFoldDB" id="A0A5M3N658"/>
<dbReference type="OrthoDB" id="2692212at2759"/>
<evidence type="ECO:0000313" key="2">
    <source>
        <dbReference type="Proteomes" id="UP000053558"/>
    </source>
</evidence>
<protein>
    <submittedName>
        <fullName evidence="1">Uncharacterized protein</fullName>
    </submittedName>
</protein>
<dbReference type="KEGG" id="cput:CONPUDRAFT_134269"/>
<reference evidence="2" key="1">
    <citation type="journal article" date="2012" name="Science">
        <title>The Paleozoic origin of enzymatic lignin decomposition reconstructed from 31 fungal genomes.</title>
        <authorList>
            <person name="Floudas D."/>
            <person name="Binder M."/>
            <person name="Riley R."/>
            <person name="Barry K."/>
            <person name="Blanchette R.A."/>
            <person name="Henrissat B."/>
            <person name="Martinez A.T."/>
            <person name="Otillar R."/>
            <person name="Spatafora J.W."/>
            <person name="Yadav J.S."/>
            <person name="Aerts A."/>
            <person name="Benoit I."/>
            <person name="Boyd A."/>
            <person name="Carlson A."/>
            <person name="Copeland A."/>
            <person name="Coutinho P.M."/>
            <person name="de Vries R.P."/>
            <person name="Ferreira P."/>
            <person name="Findley K."/>
            <person name="Foster B."/>
            <person name="Gaskell J."/>
            <person name="Glotzer D."/>
            <person name="Gorecki P."/>
            <person name="Heitman J."/>
            <person name="Hesse C."/>
            <person name="Hori C."/>
            <person name="Igarashi K."/>
            <person name="Jurgens J.A."/>
            <person name="Kallen N."/>
            <person name="Kersten P."/>
            <person name="Kohler A."/>
            <person name="Kuees U."/>
            <person name="Kumar T.K.A."/>
            <person name="Kuo A."/>
            <person name="LaButti K."/>
            <person name="Larrondo L.F."/>
            <person name="Lindquist E."/>
            <person name="Ling A."/>
            <person name="Lombard V."/>
            <person name="Lucas S."/>
            <person name="Lundell T."/>
            <person name="Martin R."/>
            <person name="McLaughlin D.J."/>
            <person name="Morgenstern I."/>
            <person name="Morin E."/>
            <person name="Murat C."/>
            <person name="Nagy L.G."/>
            <person name="Nolan M."/>
            <person name="Ohm R.A."/>
            <person name="Patyshakuliyeva A."/>
            <person name="Rokas A."/>
            <person name="Ruiz-Duenas F.J."/>
            <person name="Sabat G."/>
            <person name="Salamov A."/>
            <person name="Samejima M."/>
            <person name="Schmutz J."/>
            <person name="Slot J.C."/>
            <person name="St John F."/>
            <person name="Stenlid J."/>
            <person name="Sun H."/>
            <person name="Sun S."/>
            <person name="Syed K."/>
            <person name="Tsang A."/>
            <person name="Wiebenga A."/>
            <person name="Young D."/>
            <person name="Pisabarro A."/>
            <person name="Eastwood D.C."/>
            <person name="Martin F."/>
            <person name="Cullen D."/>
            <person name="Grigoriev I.V."/>
            <person name="Hibbett D.S."/>
        </authorList>
    </citation>
    <scope>NUCLEOTIDE SEQUENCE [LARGE SCALE GENOMIC DNA]</scope>
    <source>
        <strain evidence="2">RWD-64-598 SS2</strain>
    </source>
</reference>
<dbReference type="RefSeq" id="XP_007763578.1">
    <property type="nucleotide sequence ID" value="XM_007765388.1"/>
</dbReference>
<evidence type="ECO:0000313" key="1">
    <source>
        <dbReference type="EMBL" id="EIW86932.1"/>
    </source>
</evidence>
<dbReference type="GeneID" id="19200588"/>
<gene>
    <name evidence="1" type="ORF">CONPUDRAFT_134269</name>
</gene>
<keyword evidence="2" id="KW-1185">Reference proteome</keyword>
<dbReference type="EMBL" id="JH711573">
    <property type="protein sequence ID" value="EIW86932.1"/>
    <property type="molecule type" value="Genomic_DNA"/>
</dbReference>
<accession>A0A5M3N658</accession>
<organism evidence="1 2">
    <name type="scientific">Coniophora puteana (strain RWD-64-598)</name>
    <name type="common">Brown rot fungus</name>
    <dbReference type="NCBI Taxonomy" id="741705"/>
    <lineage>
        <taxon>Eukaryota</taxon>
        <taxon>Fungi</taxon>
        <taxon>Dikarya</taxon>
        <taxon>Basidiomycota</taxon>
        <taxon>Agaricomycotina</taxon>
        <taxon>Agaricomycetes</taxon>
        <taxon>Agaricomycetidae</taxon>
        <taxon>Boletales</taxon>
        <taxon>Coniophorineae</taxon>
        <taxon>Coniophoraceae</taxon>
        <taxon>Coniophora</taxon>
    </lineage>
</organism>
<proteinExistence type="predicted"/>